<accession>R9PFQ7</accession>
<proteinExistence type="predicted"/>
<evidence type="ECO:0000256" key="2">
    <source>
        <dbReference type="SAM" id="MobiDB-lite"/>
    </source>
</evidence>
<feature type="compositionally biased region" description="Polar residues" evidence="2">
    <location>
        <begin position="230"/>
        <end position="240"/>
    </location>
</feature>
<dbReference type="eggNOG" id="ENOG502SE31">
    <property type="taxonomic scope" value="Eukaryota"/>
</dbReference>
<feature type="compositionally biased region" description="Low complexity" evidence="2">
    <location>
        <begin position="178"/>
        <end position="194"/>
    </location>
</feature>
<dbReference type="Proteomes" id="UP000014071">
    <property type="component" value="Unassembled WGS sequence"/>
</dbReference>
<dbReference type="HOGENOM" id="CLU_031216_0_0_1"/>
<keyword evidence="1" id="KW-0175">Coiled coil</keyword>
<sequence>MLVRALRKPFSVETTLASAEIFVKGERSDQHQCTLAGRVSRVLNSVWRSGRSRLRTVARGVCDDSRLVVSRRQRRLLRRMTVYVHDMSVAAIGIVNGARHFRTQAADQTIRNLVSVTVIVVTTTTTFFDVNCSHVQPAIRAEMDSSRLPPETPRRQLLKRIHRRSSVLPSMEPASHLTAPSSSSTARSTSRRASLNPDNASPLLGNSVLEKHDEADEDYDQANDARDQSGAGSAQTSTHHQALAEQHESAYYEQDEQDFQGDENGEEAAWAEVDELMDTLQLRNQRILELEKTVSQLQRDVQVEKDRFKSSKGKTGPTNGEDKGLTRAAAVKLEREFLSQEMILKGLQRDNEDKTLEVEALRRKVKIMSDFLARQYGPDDWEAVVSATSGLATSSTGAKESLSTASPEKESLSAVARVLNAANAGSPRAVNRPKFTSVLGSDANMNPFSPAASSPTKGLGVTNNEDMVIPTIARLQTPSSSPSKLFVSSFAGPSTDADASVDQVAAVLAEDADSTSVPAPVNDAWSSRSEAKRVEMPAGVDANVLLASIESVRLLIQGFERKNAMRRAELESTIDKAIEAERRAERLQAHASAVPAVMPSFEATSIAAS</sequence>
<dbReference type="OrthoDB" id="3363533at2759"/>
<dbReference type="GeneID" id="24109771"/>
<dbReference type="AlphaFoldDB" id="R9PFQ7"/>
<evidence type="ECO:0000313" key="3">
    <source>
        <dbReference type="EMBL" id="GAC96905.1"/>
    </source>
</evidence>
<keyword evidence="4" id="KW-1185">Reference proteome</keyword>
<dbReference type="RefSeq" id="XP_012190492.1">
    <property type="nucleotide sequence ID" value="XM_012335102.1"/>
</dbReference>
<name>R9PFQ7_PSEHS</name>
<reference evidence="4" key="1">
    <citation type="journal article" date="2013" name="Genome Announc.">
        <title>Draft genome sequence of the basidiomycetous yeast-like fungus Pseudozyma hubeiensis SY62, which produces an abundant amount of the biosurfactant mannosylerythritol lipids.</title>
        <authorList>
            <person name="Konishi M."/>
            <person name="Hatada Y."/>
            <person name="Horiuchi J."/>
        </authorList>
    </citation>
    <scope>NUCLEOTIDE SEQUENCE [LARGE SCALE GENOMIC DNA]</scope>
    <source>
        <strain evidence="4">SY62</strain>
    </source>
</reference>
<evidence type="ECO:0000256" key="1">
    <source>
        <dbReference type="SAM" id="Coils"/>
    </source>
</evidence>
<organism evidence="3 4">
    <name type="scientific">Pseudozyma hubeiensis (strain SY62)</name>
    <name type="common">Yeast</name>
    <dbReference type="NCBI Taxonomy" id="1305764"/>
    <lineage>
        <taxon>Eukaryota</taxon>
        <taxon>Fungi</taxon>
        <taxon>Dikarya</taxon>
        <taxon>Basidiomycota</taxon>
        <taxon>Ustilaginomycotina</taxon>
        <taxon>Ustilaginomycetes</taxon>
        <taxon>Ustilaginales</taxon>
        <taxon>Ustilaginaceae</taxon>
        <taxon>Pseudozyma</taxon>
    </lineage>
</organism>
<evidence type="ECO:0000313" key="4">
    <source>
        <dbReference type="Proteomes" id="UP000014071"/>
    </source>
</evidence>
<gene>
    <name evidence="3" type="ORF">PHSY_004489</name>
</gene>
<dbReference type="EMBL" id="DF238808">
    <property type="protein sequence ID" value="GAC96905.1"/>
    <property type="molecule type" value="Genomic_DNA"/>
</dbReference>
<feature type="region of interest" description="Disordered" evidence="2">
    <location>
        <begin position="165"/>
        <end position="243"/>
    </location>
</feature>
<protein>
    <submittedName>
        <fullName evidence="3">Uncharacterized protein</fullName>
    </submittedName>
</protein>
<feature type="coiled-coil region" evidence="1">
    <location>
        <begin position="280"/>
        <end position="307"/>
    </location>
</feature>